<dbReference type="Proteomes" id="UP001596203">
    <property type="component" value="Unassembled WGS sequence"/>
</dbReference>
<dbReference type="EMBL" id="JBHSPR010000059">
    <property type="protein sequence ID" value="MFC6022249.1"/>
    <property type="molecule type" value="Genomic_DNA"/>
</dbReference>
<evidence type="ECO:0000259" key="2">
    <source>
        <dbReference type="PROSITE" id="PS50943"/>
    </source>
</evidence>
<reference evidence="4" key="1">
    <citation type="journal article" date="2019" name="Int. J. Syst. Evol. Microbiol.">
        <title>The Global Catalogue of Microorganisms (GCM) 10K type strain sequencing project: providing services to taxonomists for standard genome sequencing and annotation.</title>
        <authorList>
            <consortium name="The Broad Institute Genomics Platform"/>
            <consortium name="The Broad Institute Genome Sequencing Center for Infectious Disease"/>
            <person name="Wu L."/>
            <person name="Ma J."/>
        </authorList>
    </citation>
    <scope>NUCLEOTIDE SEQUENCE [LARGE SCALE GENOMIC DNA]</scope>
    <source>
        <strain evidence="4">ZS-35-S2</strain>
    </source>
</reference>
<dbReference type="RefSeq" id="WP_377431616.1">
    <property type="nucleotide sequence ID" value="NZ_JBHSPR010000059.1"/>
</dbReference>
<protein>
    <recommendedName>
        <fullName evidence="2">HTH cro/C1-type domain-containing protein</fullName>
    </recommendedName>
</protein>
<evidence type="ECO:0000313" key="3">
    <source>
        <dbReference type="EMBL" id="MFC6022249.1"/>
    </source>
</evidence>
<comment type="caution">
    <text evidence="3">The sequence shown here is derived from an EMBL/GenBank/DDBJ whole genome shotgun (WGS) entry which is preliminary data.</text>
</comment>
<proteinExistence type="predicted"/>
<evidence type="ECO:0000256" key="1">
    <source>
        <dbReference type="SAM" id="MobiDB-lite"/>
    </source>
</evidence>
<feature type="domain" description="HTH cro/C1-type" evidence="2">
    <location>
        <begin position="70"/>
        <end position="116"/>
    </location>
</feature>
<feature type="region of interest" description="Disordered" evidence="1">
    <location>
        <begin position="14"/>
        <end position="41"/>
    </location>
</feature>
<keyword evidence="4" id="KW-1185">Reference proteome</keyword>
<dbReference type="Gene3D" id="1.10.260.40">
    <property type="entry name" value="lambda repressor-like DNA-binding domains"/>
    <property type="match status" value="1"/>
</dbReference>
<accession>A0ABW1KN46</accession>
<gene>
    <name evidence="3" type="ORF">ACFP2T_39595</name>
</gene>
<dbReference type="PROSITE" id="PS50943">
    <property type="entry name" value="HTH_CROC1"/>
    <property type="match status" value="1"/>
</dbReference>
<organism evidence="3 4">
    <name type="scientific">Plantactinospora solaniradicis</name>
    <dbReference type="NCBI Taxonomy" id="1723736"/>
    <lineage>
        <taxon>Bacteria</taxon>
        <taxon>Bacillati</taxon>
        <taxon>Actinomycetota</taxon>
        <taxon>Actinomycetes</taxon>
        <taxon>Micromonosporales</taxon>
        <taxon>Micromonosporaceae</taxon>
        <taxon>Plantactinospora</taxon>
    </lineage>
</organism>
<sequence length="179" mass="19268">MKLPGKHKLILPAGVNTNVDGRKDHPDGASTDGGDVSSGDSHTLAERLTMLFEKSRNAAGERYSYVSLAEELARRWGVRVSGQYLHSLFTGQRDNPNLQLLRALTAFFGFEKIDDLLGGSVGLEVQGRPEVAAVLEDPGLAETALLFRGISQPSLKTLRAMARIVRQAEGLPDDPGTSA</sequence>
<feature type="compositionally biased region" description="Low complexity" evidence="1">
    <location>
        <begin position="28"/>
        <end position="41"/>
    </location>
</feature>
<evidence type="ECO:0000313" key="4">
    <source>
        <dbReference type="Proteomes" id="UP001596203"/>
    </source>
</evidence>
<name>A0ABW1KN46_9ACTN</name>
<dbReference type="InterPro" id="IPR010982">
    <property type="entry name" value="Lambda_DNA-bd_dom_sf"/>
</dbReference>
<dbReference type="InterPro" id="IPR001387">
    <property type="entry name" value="Cro/C1-type_HTH"/>
</dbReference>